<gene>
    <name evidence="2" type="ORF">JCM31447_01610</name>
</gene>
<dbReference type="RefSeq" id="WP_130605584.1">
    <property type="nucleotide sequence ID" value="NZ_AP019368.1"/>
</dbReference>
<keyword evidence="3" id="KW-1185">Reference proteome</keyword>
<evidence type="ECO:0000313" key="3">
    <source>
        <dbReference type="Proteomes" id="UP000291236"/>
    </source>
</evidence>
<evidence type="ECO:0008006" key="4">
    <source>
        <dbReference type="Google" id="ProtNLM"/>
    </source>
</evidence>
<dbReference type="OrthoDB" id="9858976at2"/>
<proteinExistence type="predicted"/>
<organism evidence="2 3">
    <name type="scientific">Fluviispira sanaruensis</name>
    <dbReference type="NCBI Taxonomy" id="2493639"/>
    <lineage>
        <taxon>Bacteria</taxon>
        <taxon>Pseudomonadati</taxon>
        <taxon>Bdellovibrionota</taxon>
        <taxon>Oligoflexia</taxon>
        <taxon>Silvanigrellales</taxon>
        <taxon>Silvanigrellaceae</taxon>
        <taxon>Fluviispira</taxon>
    </lineage>
</organism>
<dbReference type="Proteomes" id="UP000291236">
    <property type="component" value="Chromosome"/>
</dbReference>
<dbReference type="KEGG" id="sbf:JCM31447_01610"/>
<accession>A0A4P2VIP4</accession>
<dbReference type="AlphaFoldDB" id="A0A4P2VIP4"/>
<dbReference type="EMBL" id="AP019368">
    <property type="protein sequence ID" value="BBH51744.1"/>
    <property type="molecule type" value="Genomic_DNA"/>
</dbReference>
<evidence type="ECO:0000256" key="1">
    <source>
        <dbReference type="SAM" id="Coils"/>
    </source>
</evidence>
<sequence length="106" mass="12776">MAKKLSARIKEINEPGHWLKLNEAAQLLQTSEITLRRKLKSGKIRSQFRDGKYYIFIKDDLYKEKKEDIIQFESYLKEKEIELRELKKQIIDQKILIEILEKKLNL</sequence>
<protein>
    <recommendedName>
        <fullName evidence="4">Helix-turn-helix domain-containing protein</fullName>
    </recommendedName>
</protein>
<evidence type="ECO:0000313" key="2">
    <source>
        <dbReference type="EMBL" id="BBH51744.1"/>
    </source>
</evidence>
<name>A0A4P2VIP4_FLUSA</name>
<feature type="coiled-coil region" evidence="1">
    <location>
        <begin position="69"/>
        <end position="103"/>
    </location>
</feature>
<reference evidence="2 3" key="1">
    <citation type="submission" date="2018-12" db="EMBL/GenBank/DDBJ databases">
        <title>Rubrispira sanarue gen. nov., sp., nov., a member of the order Silvanigrellales, isolated from a brackish lake in Hamamatsu Japan.</title>
        <authorList>
            <person name="Maejima Y."/>
            <person name="Iino T."/>
            <person name="Muraguchi Y."/>
            <person name="Fukuda K."/>
            <person name="Nojiri H."/>
            <person name="Ohkuma M."/>
            <person name="Moriuchi R."/>
            <person name="Dohra H."/>
            <person name="Kimbara K."/>
            <person name="Shintani M."/>
        </authorList>
    </citation>
    <scope>NUCLEOTIDE SEQUENCE [LARGE SCALE GENOMIC DNA]</scope>
    <source>
        <strain evidence="2 3">RF1110005</strain>
    </source>
</reference>
<keyword evidence="1" id="KW-0175">Coiled coil</keyword>